<name>A0A1K0IGK0_CUPNE</name>
<dbReference type="AlphaFoldDB" id="A0A1K0IGK0"/>
<reference evidence="1" key="1">
    <citation type="submission" date="2016-09" db="EMBL/GenBank/DDBJ databases">
        <authorList>
            <person name="Capua I."/>
            <person name="De Benedictis P."/>
            <person name="Joannis T."/>
            <person name="Lombin L.H."/>
            <person name="Cattoli G."/>
        </authorList>
    </citation>
    <scope>NUCLEOTIDE SEQUENCE</scope>
    <source>
        <strain evidence="1">B9</strain>
    </source>
</reference>
<organism evidence="1">
    <name type="scientific">Cupriavidus necator</name>
    <name type="common">Alcaligenes eutrophus</name>
    <name type="synonym">Ralstonia eutropha</name>
    <dbReference type="NCBI Taxonomy" id="106590"/>
    <lineage>
        <taxon>Bacteria</taxon>
        <taxon>Pseudomonadati</taxon>
        <taxon>Pseudomonadota</taxon>
        <taxon>Betaproteobacteria</taxon>
        <taxon>Burkholderiales</taxon>
        <taxon>Burkholderiaceae</taxon>
        <taxon>Cupriavidus</taxon>
    </lineage>
</organism>
<gene>
    <name evidence="1" type="ORF">CNECB9_3140011</name>
</gene>
<dbReference type="EMBL" id="FMSH01000240">
    <property type="protein sequence ID" value="SCU76451.1"/>
    <property type="molecule type" value="Genomic_DNA"/>
</dbReference>
<protein>
    <submittedName>
        <fullName evidence="1">Uncharacterized protein</fullName>
    </submittedName>
</protein>
<sequence length="70" mass="7484">MAKGCEGRVHGCVSRRASEVTPTDQRLAFTLISFPAISRQRWLTAPAAPAKVLAETLVRGGIAREIGHGI</sequence>
<proteinExistence type="predicted"/>
<evidence type="ECO:0000313" key="1">
    <source>
        <dbReference type="EMBL" id="SCU76451.1"/>
    </source>
</evidence>
<accession>A0A1K0IGK0</accession>